<dbReference type="CDD" id="cd00067">
    <property type="entry name" value="GAL4"/>
    <property type="match status" value="1"/>
</dbReference>
<dbReference type="SUPFAM" id="SSF57701">
    <property type="entry name" value="Zn2/Cys6 DNA-binding domain"/>
    <property type="match status" value="1"/>
</dbReference>
<dbReference type="GO" id="GO:0000981">
    <property type="term" value="F:DNA-binding transcription factor activity, RNA polymerase II-specific"/>
    <property type="evidence" value="ECO:0007669"/>
    <property type="project" value="InterPro"/>
</dbReference>
<dbReference type="Proteomes" id="UP000240883">
    <property type="component" value="Unassembled WGS sequence"/>
</dbReference>
<dbReference type="InterPro" id="IPR021858">
    <property type="entry name" value="Fun_TF"/>
</dbReference>
<accession>A0A2T2NQN4</accession>
<evidence type="ECO:0000256" key="2">
    <source>
        <dbReference type="ARBA" id="ARBA00023242"/>
    </source>
</evidence>
<evidence type="ECO:0000259" key="4">
    <source>
        <dbReference type="PROSITE" id="PS50048"/>
    </source>
</evidence>
<dbReference type="PROSITE" id="PS50048">
    <property type="entry name" value="ZN2_CY6_FUNGAL_2"/>
    <property type="match status" value="1"/>
</dbReference>
<dbReference type="PANTHER" id="PTHR37534:SF15">
    <property type="entry name" value="ZN(II)2CYS6 TRANSCRIPTION FACTOR (EUROFUNG)"/>
    <property type="match status" value="1"/>
</dbReference>
<dbReference type="GO" id="GO:0005634">
    <property type="term" value="C:nucleus"/>
    <property type="evidence" value="ECO:0007669"/>
    <property type="project" value="UniProtKB-SubCell"/>
</dbReference>
<organism evidence="5 6">
    <name type="scientific">Corynespora cassiicola Philippines</name>
    <dbReference type="NCBI Taxonomy" id="1448308"/>
    <lineage>
        <taxon>Eukaryota</taxon>
        <taxon>Fungi</taxon>
        <taxon>Dikarya</taxon>
        <taxon>Ascomycota</taxon>
        <taxon>Pezizomycotina</taxon>
        <taxon>Dothideomycetes</taxon>
        <taxon>Pleosporomycetidae</taxon>
        <taxon>Pleosporales</taxon>
        <taxon>Corynesporascaceae</taxon>
        <taxon>Corynespora</taxon>
    </lineage>
</organism>
<proteinExistence type="predicted"/>
<sequence length="494" mass="55141">MPHSRVRTGCWTCRDAGYKCDEKKPHCGRCVRLGLKCQGYGVRLKWRIAATDAGPEKRPRKSQRKTSPSDTSNVSPISDIASIASAPERLEYAGYDAAQPWMFSLSPMVSSSMASDLPPTDQRLLCYWVDQLSSLISVTPRTTNPTPFQLHLTSMACNYGALRSTILCMAANHLALVSNDASLRVQAYRHQRNAILLLQNLIQDPVEAASEPALATVLMMQVSARLFSEEDEEPHVANHLAGAKAMIVRRGNLHAWSSSSSARFLLSLFAYHDILSSVSLASRPLLENHNEFDGLEGVSSMRGIAKILHIVAQISEMRHMTILNGNQVLPSKEALLLGSRLQQLLAEMDLSGLADNPDLYYTTQAYRHSAFIYLYRVWLGIGAPNPNTLQHVKACINYIEKTPVHSPLVSAHIWPLFSAGCEAIDSMQRQMVRDRFAAMFRSRKFPSLRRVMRDVEDVWVAKDMEQMMAGEDGMSRVDCIQVILRSRGREVDLA</sequence>
<dbReference type="Gene3D" id="4.10.240.10">
    <property type="entry name" value="Zn(2)-C6 fungal-type DNA-binding domain"/>
    <property type="match status" value="1"/>
</dbReference>
<protein>
    <recommendedName>
        <fullName evidence="4">Zn(2)-C6 fungal-type domain-containing protein</fullName>
    </recommendedName>
</protein>
<gene>
    <name evidence="5" type="ORF">BS50DRAFT_572758</name>
</gene>
<feature type="region of interest" description="Disordered" evidence="3">
    <location>
        <begin position="51"/>
        <end position="78"/>
    </location>
</feature>
<dbReference type="SMART" id="SM00066">
    <property type="entry name" value="GAL4"/>
    <property type="match status" value="1"/>
</dbReference>
<keyword evidence="6" id="KW-1185">Reference proteome</keyword>
<dbReference type="STRING" id="1448308.A0A2T2NQN4"/>
<dbReference type="OrthoDB" id="3509362at2759"/>
<dbReference type="Pfam" id="PF11951">
    <property type="entry name" value="Fungal_trans_2"/>
    <property type="match status" value="1"/>
</dbReference>
<evidence type="ECO:0000256" key="1">
    <source>
        <dbReference type="ARBA" id="ARBA00004123"/>
    </source>
</evidence>
<dbReference type="InterPro" id="IPR001138">
    <property type="entry name" value="Zn2Cys6_DnaBD"/>
</dbReference>
<dbReference type="GO" id="GO:0008270">
    <property type="term" value="F:zinc ion binding"/>
    <property type="evidence" value="ECO:0007669"/>
    <property type="project" value="InterPro"/>
</dbReference>
<dbReference type="EMBL" id="KZ678134">
    <property type="protein sequence ID" value="PSN67741.1"/>
    <property type="molecule type" value="Genomic_DNA"/>
</dbReference>
<name>A0A2T2NQN4_CORCC</name>
<evidence type="ECO:0000313" key="6">
    <source>
        <dbReference type="Proteomes" id="UP000240883"/>
    </source>
</evidence>
<dbReference type="GO" id="GO:0000976">
    <property type="term" value="F:transcription cis-regulatory region binding"/>
    <property type="evidence" value="ECO:0007669"/>
    <property type="project" value="TreeGrafter"/>
</dbReference>
<evidence type="ECO:0000256" key="3">
    <source>
        <dbReference type="SAM" id="MobiDB-lite"/>
    </source>
</evidence>
<dbReference type="PANTHER" id="PTHR37534">
    <property type="entry name" value="TRANSCRIPTIONAL ACTIVATOR PROTEIN UGA3"/>
    <property type="match status" value="1"/>
</dbReference>
<feature type="domain" description="Zn(2)-C6 fungal-type" evidence="4">
    <location>
        <begin position="9"/>
        <end position="37"/>
    </location>
</feature>
<dbReference type="InterPro" id="IPR036864">
    <property type="entry name" value="Zn2-C6_fun-type_DNA-bd_sf"/>
</dbReference>
<keyword evidence="2" id="KW-0539">Nucleus</keyword>
<dbReference type="GO" id="GO:0045944">
    <property type="term" value="P:positive regulation of transcription by RNA polymerase II"/>
    <property type="evidence" value="ECO:0007669"/>
    <property type="project" value="TreeGrafter"/>
</dbReference>
<dbReference type="AlphaFoldDB" id="A0A2T2NQN4"/>
<evidence type="ECO:0000313" key="5">
    <source>
        <dbReference type="EMBL" id="PSN67741.1"/>
    </source>
</evidence>
<dbReference type="Pfam" id="PF00172">
    <property type="entry name" value="Zn_clus"/>
    <property type="match status" value="1"/>
</dbReference>
<comment type="subcellular location">
    <subcellularLocation>
        <location evidence="1">Nucleus</location>
    </subcellularLocation>
</comment>
<reference evidence="5 6" key="1">
    <citation type="journal article" date="2018" name="Front. Microbiol.">
        <title>Genome-Wide Analysis of Corynespora cassiicola Leaf Fall Disease Putative Effectors.</title>
        <authorList>
            <person name="Lopez D."/>
            <person name="Ribeiro S."/>
            <person name="Label P."/>
            <person name="Fumanal B."/>
            <person name="Venisse J.S."/>
            <person name="Kohler A."/>
            <person name="de Oliveira R.R."/>
            <person name="Labutti K."/>
            <person name="Lipzen A."/>
            <person name="Lail K."/>
            <person name="Bauer D."/>
            <person name="Ohm R.A."/>
            <person name="Barry K.W."/>
            <person name="Spatafora J."/>
            <person name="Grigoriev I.V."/>
            <person name="Martin F.M."/>
            <person name="Pujade-Renaud V."/>
        </authorList>
    </citation>
    <scope>NUCLEOTIDE SEQUENCE [LARGE SCALE GENOMIC DNA]</scope>
    <source>
        <strain evidence="5 6">Philippines</strain>
    </source>
</reference>
<feature type="compositionally biased region" description="Polar residues" evidence="3">
    <location>
        <begin position="65"/>
        <end position="76"/>
    </location>
</feature>